<feature type="transmembrane region" description="Helical" evidence="1">
    <location>
        <begin position="45"/>
        <end position="64"/>
    </location>
</feature>
<keyword evidence="1" id="KW-1133">Transmembrane helix</keyword>
<name>A0A7E4VK72_PANRE</name>
<feature type="transmembrane region" description="Helical" evidence="1">
    <location>
        <begin position="76"/>
        <end position="92"/>
    </location>
</feature>
<keyword evidence="2" id="KW-1185">Reference proteome</keyword>
<dbReference type="Proteomes" id="UP000492821">
    <property type="component" value="Unassembled WGS sequence"/>
</dbReference>
<organism evidence="2 3">
    <name type="scientific">Panagrellus redivivus</name>
    <name type="common">Microworm</name>
    <dbReference type="NCBI Taxonomy" id="6233"/>
    <lineage>
        <taxon>Eukaryota</taxon>
        <taxon>Metazoa</taxon>
        <taxon>Ecdysozoa</taxon>
        <taxon>Nematoda</taxon>
        <taxon>Chromadorea</taxon>
        <taxon>Rhabditida</taxon>
        <taxon>Tylenchina</taxon>
        <taxon>Panagrolaimomorpha</taxon>
        <taxon>Panagrolaimoidea</taxon>
        <taxon>Panagrolaimidae</taxon>
        <taxon>Panagrellus</taxon>
    </lineage>
</organism>
<feature type="transmembrane region" description="Helical" evidence="1">
    <location>
        <begin position="218"/>
        <end position="235"/>
    </location>
</feature>
<feature type="transmembrane region" description="Helical" evidence="1">
    <location>
        <begin position="179"/>
        <end position="197"/>
    </location>
</feature>
<dbReference type="AlphaFoldDB" id="A0A7E4VK72"/>
<keyword evidence="1" id="KW-0472">Membrane</keyword>
<reference evidence="3" key="2">
    <citation type="submission" date="2020-10" db="UniProtKB">
        <authorList>
            <consortium name="WormBaseParasite"/>
        </authorList>
    </citation>
    <scope>IDENTIFICATION</scope>
</reference>
<proteinExistence type="predicted"/>
<sequence length="277" mass="31009">MVLSTRTHLTIDALISVVVGAVLFFAPDKIGDFVFNSTTDGVHWHLIRCVGGQIMAAAFFFYKFRERPEETHSTCFILRVTAAMFALLLAFNSRSTNPGLISELYLKVSIYINIGIIVIAILQLIRLKFVIGGTLFKDHVGGNFLFQLDSLASIVIGMAWLACPEWLLHRQVKVTLDASHALCARVMGTLFVAGNVVSAHTLHWKHQQDRSTAAESRMVCCLFILSAQIWSQIAYERDWSGAHWVGISLFSTWTVIATVYRTYIYFAIGDDGKKKTK</sequence>
<feature type="transmembrane region" description="Helical" evidence="1">
    <location>
        <begin position="146"/>
        <end position="167"/>
    </location>
</feature>
<feature type="transmembrane region" description="Helical" evidence="1">
    <location>
        <begin position="241"/>
        <end position="268"/>
    </location>
</feature>
<feature type="transmembrane region" description="Helical" evidence="1">
    <location>
        <begin position="104"/>
        <end position="125"/>
    </location>
</feature>
<accession>A0A7E4VK72</accession>
<evidence type="ECO:0000313" key="2">
    <source>
        <dbReference type="Proteomes" id="UP000492821"/>
    </source>
</evidence>
<protein>
    <submittedName>
        <fullName evidence="3">Cytochrome b561 domain-containing protein</fullName>
    </submittedName>
</protein>
<keyword evidence="1" id="KW-0812">Transmembrane</keyword>
<feature type="transmembrane region" description="Helical" evidence="1">
    <location>
        <begin position="7"/>
        <end position="25"/>
    </location>
</feature>
<evidence type="ECO:0000256" key="1">
    <source>
        <dbReference type="SAM" id="Phobius"/>
    </source>
</evidence>
<reference evidence="2" key="1">
    <citation type="journal article" date="2013" name="Genetics">
        <title>The draft genome and transcriptome of Panagrellus redivivus are shaped by the harsh demands of a free-living lifestyle.</title>
        <authorList>
            <person name="Srinivasan J."/>
            <person name="Dillman A.R."/>
            <person name="Macchietto M.G."/>
            <person name="Heikkinen L."/>
            <person name="Lakso M."/>
            <person name="Fracchia K.M."/>
            <person name="Antoshechkin I."/>
            <person name="Mortazavi A."/>
            <person name="Wong G."/>
            <person name="Sternberg P.W."/>
        </authorList>
    </citation>
    <scope>NUCLEOTIDE SEQUENCE [LARGE SCALE GENOMIC DNA]</scope>
    <source>
        <strain evidence="2">MT8872</strain>
    </source>
</reference>
<dbReference type="WBParaSite" id="Pan_g21810.t1">
    <property type="protein sequence ID" value="Pan_g21810.t1"/>
    <property type="gene ID" value="Pan_g21810"/>
</dbReference>
<evidence type="ECO:0000313" key="3">
    <source>
        <dbReference type="WBParaSite" id="Pan_g21810.t1"/>
    </source>
</evidence>